<dbReference type="PANTHER" id="PTHR14491:SF7">
    <property type="entry name" value="SOSONDOWAH, ISOFORM G"/>
    <property type="match status" value="1"/>
</dbReference>
<feature type="region of interest" description="Disordered" evidence="5">
    <location>
        <begin position="584"/>
        <end position="622"/>
    </location>
</feature>
<dbReference type="SMART" id="SM00248">
    <property type="entry name" value="ANK"/>
    <property type="match status" value="2"/>
</dbReference>
<sequence length="622" mass="69693">MTELNLAEIREYMLKNNCKVTNHALVKHFKKFLTNVETQDEARRKFKTYVNILATIKNENGEKYLVLRKKFINEVPIEDPITAINTVGLPPVSPSQAGSRSSNSSFQSEFDTFSPQVGARQPPPYRPPPEVLSPAISNHSLNMSQNSSTSLLTPGNKLPFLEAQTEDFYRECVDEFQIAMNALKERDREKKLARQNSVPSLQGATPPPPPPPIMRQSSVDVPPPTPPKKLNLSRENSLPNEQKTPSTAEPSPVAENKENVENESDSNKISVKEAMQKFNRFASEEEAKIPSPIGKVNKKIDECDQGKTDEDDYALNLMQHPKAKEWIISACKGDYQKMSKLAKEFPVLVKLKEPNSNALHWASKQGNSDVVKLVAGTYKLDVNERTGYTALHIAIQHGKVDIFELLSNVYKADRNLTDWYGKKPLEYQQKQTKSVSSSTYSKIKARKKQSEKDLGFLRIGSLNARVKKTRESFNSFMGGSNKISTRYPQQFHHHPMENPKIAAVVEASAPLPQFNLEDKNKMHKSWGSADNIPISQSELMPPPNNKYTSKKLRRGKRDIEIMGLNNGPYSTPTTPNTLRSSIGVLSEQPGLEVDSDSDGAAGFDESWKRTSNPTTKAPPTYL</sequence>
<evidence type="ECO:0000259" key="6">
    <source>
        <dbReference type="Pfam" id="PF25877"/>
    </source>
</evidence>
<dbReference type="InterPro" id="IPR002110">
    <property type="entry name" value="Ankyrin_rpt"/>
</dbReference>
<keyword evidence="2 4" id="KW-0040">ANK repeat</keyword>
<dbReference type="VEuPathDB" id="VectorBase:CSON003447"/>
<proteinExistence type="inferred from homology"/>
<feature type="compositionally biased region" description="Polar residues" evidence="5">
    <location>
        <begin position="609"/>
        <end position="622"/>
    </location>
</feature>
<dbReference type="Pfam" id="PF25877">
    <property type="entry name" value="WHD_SOWAH"/>
    <property type="match status" value="1"/>
</dbReference>
<dbReference type="OMA" id="QSMMVSR"/>
<dbReference type="SUPFAM" id="SSF48403">
    <property type="entry name" value="Ankyrin repeat"/>
    <property type="match status" value="1"/>
</dbReference>
<feature type="repeat" description="ANK" evidence="4">
    <location>
        <begin position="386"/>
        <end position="406"/>
    </location>
</feature>
<feature type="region of interest" description="Disordered" evidence="5">
    <location>
        <begin position="92"/>
        <end position="154"/>
    </location>
</feature>
<feature type="region of interest" description="Disordered" evidence="5">
    <location>
        <begin position="187"/>
        <end position="270"/>
    </location>
</feature>
<evidence type="ECO:0000256" key="1">
    <source>
        <dbReference type="ARBA" id="ARBA00022737"/>
    </source>
</evidence>
<evidence type="ECO:0000256" key="2">
    <source>
        <dbReference type="ARBA" id="ARBA00023043"/>
    </source>
</evidence>
<dbReference type="PANTHER" id="PTHR14491">
    <property type="entry name" value="SOSONDOWAH, ISOFORM G"/>
    <property type="match status" value="1"/>
</dbReference>
<evidence type="ECO:0000256" key="3">
    <source>
        <dbReference type="ARBA" id="ARBA00038122"/>
    </source>
</evidence>
<feature type="compositionally biased region" description="Polar residues" evidence="5">
    <location>
        <begin position="233"/>
        <end position="249"/>
    </location>
</feature>
<accession>A0A336MNF3</accession>
<dbReference type="Pfam" id="PF12796">
    <property type="entry name" value="Ank_2"/>
    <property type="match status" value="1"/>
</dbReference>
<protein>
    <submittedName>
        <fullName evidence="7">CSON003447 protein</fullName>
    </submittedName>
</protein>
<comment type="similarity">
    <text evidence="3">Belongs to the SOWAH family.</text>
</comment>
<evidence type="ECO:0000313" key="7">
    <source>
        <dbReference type="EMBL" id="SSX31235.1"/>
    </source>
</evidence>
<gene>
    <name evidence="7" type="primary">CSON003447</name>
</gene>
<dbReference type="InterPro" id="IPR058889">
    <property type="entry name" value="WHD_SOWAHA-C"/>
</dbReference>
<feature type="compositionally biased region" description="Polar residues" evidence="5">
    <location>
        <begin position="135"/>
        <end position="153"/>
    </location>
</feature>
<feature type="compositionally biased region" description="Pro residues" evidence="5">
    <location>
        <begin position="121"/>
        <end position="131"/>
    </location>
</feature>
<name>A0A336MNF3_CULSO</name>
<dbReference type="PROSITE" id="PS50088">
    <property type="entry name" value="ANK_REPEAT"/>
    <property type="match status" value="1"/>
</dbReference>
<dbReference type="PROSITE" id="PS50297">
    <property type="entry name" value="ANK_REP_REGION"/>
    <property type="match status" value="1"/>
</dbReference>
<evidence type="ECO:0000256" key="5">
    <source>
        <dbReference type="SAM" id="MobiDB-lite"/>
    </source>
</evidence>
<dbReference type="EMBL" id="UFQT01001628">
    <property type="protein sequence ID" value="SSX31235.1"/>
    <property type="molecule type" value="Genomic_DNA"/>
</dbReference>
<feature type="compositionally biased region" description="Polar residues" evidence="5">
    <location>
        <begin position="194"/>
        <end position="203"/>
    </location>
</feature>
<keyword evidence="1" id="KW-0677">Repeat</keyword>
<feature type="domain" description="SOWAHA-C winged helix-turn-helix" evidence="6">
    <location>
        <begin position="3"/>
        <end position="79"/>
    </location>
</feature>
<organism evidence="7">
    <name type="scientific">Culicoides sonorensis</name>
    <name type="common">Biting midge</name>
    <dbReference type="NCBI Taxonomy" id="179676"/>
    <lineage>
        <taxon>Eukaryota</taxon>
        <taxon>Metazoa</taxon>
        <taxon>Ecdysozoa</taxon>
        <taxon>Arthropoda</taxon>
        <taxon>Hexapoda</taxon>
        <taxon>Insecta</taxon>
        <taxon>Pterygota</taxon>
        <taxon>Neoptera</taxon>
        <taxon>Endopterygota</taxon>
        <taxon>Diptera</taxon>
        <taxon>Nematocera</taxon>
        <taxon>Chironomoidea</taxon>
        <taxon>Ceratopogonidae</taxon>
        <taxon>Ceratopogoninae</taxon>
        <taxon>Culicoides</taxon>
        <taxon>Monoculicoides</taxon>
    </lineage>
</organism>
<feature type="compositionally biased region" description="Low complexity" evidence="5">
    <location>
        <begin position="94"/>
        <end position="108"/>
    </location>
</feature>
<dbReference type="InterPro" id="IPR036770">
    <property type="entry name" value="Ankyrin_rpt-contain_sf"/>
</dbReference>
<evidence type="ECO:0000256" key="4">
    <source>
        <dbReference type="PROSITE-ProRule" id="PRU00023"/>
    </source>
</evidence>
<dbReference type="Gene3D" id="1.25.40.20">
    <property type="entry name" value="Ankyrin repeat-containing domain"/>
    <property type="match status" value="1"/>
</dbReference>
<reference evidence="7" key="1">
    <citation type="submission" date="2018-07" db="EMBL/GenBank/DDBJ databases">
        <authorList>
            <person name="Quirk P.G."/>
            <person name="Krulwich T.A."/>
        </authorList>
    </citation>
    <scope>NUCLEOTIDE SEQUENCE</scope>
</reference>
<dbReference type="AlphaFoldDB" id="A0A336MNF3"/>